<dbReference type="EMBL" id="MH777347">
    <property type="protein sequence ID" value="AYA94547.1"/>
    <property type="molecule type" value="Genomic_DNA"/>
</dbReference>
<comment type="domain">
    <text evidence="18">The E7 terminal domain is an intrinsically disordered domain, whose flexibility and conformational transitions confer target adaptability to the oncoprotein. It allows adaptation to a variety of protein targets and exposes the PEST degradation sequence that regulates its turnover in the cell.</text>
</comment>
<evidence type="ECO:0000256" key="6">
    <source>
        <dbReference type="ARBA" id="ARBA00022723"/>
    </source>
</evidence>
<evidence type="ECO:0000256" key="7">
    <source>
        <dbReference type="ARBA" id="ARBA00022771"/>
    </source>
</evidence>
<comment type="PTM">
    <text evidence="18">Highly phosphorylated.</text>
</comment>
<evidence type="ECO:0000256" key="2">
    <source>
        <dbReference type="ARBA" id="ARBA00022518"/>
    </source>
</evidence>
<reference evidence="20" key="1">
    <citation type="journal article" date="2018" name="Nat. Med.">
        <title>Expanded skin virome in DOCK8-deficient patients.</title>
        <authorList>
            <consortium name="NISC Comparative Sequencing Program"/>
            <person name="Tirosh O."/>
            <person name="Conlan S."/>
            <person name="Deming C."/>
            <person name="Lee-Lin S.Q."/>
            <person name="Huang X."/>
            <person name="Su H.C."/>
            <person name="Freeman A.F."/>
            <person name="Segre J.A."/>
            <person name="Kong H.H."/>
        </authorList>
    </citation>
    <scope>NUCLEOTIDE SEQUENCE</scope>
    <source>
        <strain evidence="20">HPV-mSK_206</strain>
    </source>
</reference>
<feature type="short sequence motif" description="Nuclear export signal" evidence="18">
    <location>
        <begin position="64"/>
        <end position="72"/>
    </location>
</feature>
<dbReference type="GO" id="GO:0003677">
    <property type="term" value="F:DNA binding"/>
    <property type="evidence" value="ECO:0007669"/>
    <property type="project" value="UniProtKB-UniRule"/>
</dbReference>
<dbReference type="GO" id="GO:0039502">
    <property type="term" value="P:symbiont-mediated suppression of host type I interferon-mediated signaling pathway"/>
    <property type="evidence" value="ECO:0007669"/>
    <property type="project" value="UniProtKB-UniRule"/>
</dbReference>
<name>A0A385PKG9_9PAPI</name>
<dbReference type="GO" id="GO:0019904">
    <property type="term" value="F:protein domain specific binding"/>
    <property type="evidence" value="ECO:0007669"/>
    <property type="project" value="UniProtKB-UniRule"/>
</dbReference>
<keyword evidence="6 18" id="KW-0479">Metal-binding</keyword>
<evidence type="ECO:0000256" key="13">
    <source>
        <dbReference type="ARBA" id="ARBA00023163"/>
    </source>
</evidence>
<gene>
    <name evidence="18" type="primary">E7</name>
</gene>
<keyword evidence="5 18" id="KW-1090">Inhibition of host innate immune response by virus</keyword>
<keyword evidence="11 18" id="KW-0238">DNA-binding</keyword>
<evidence type="ECO:0000256" key="17">
    <source>
        <dbReference type="ARBA" id="ARBA00023309"/>
    </source>
</evidence>
<keyword evidence="13 18" id="KW-0804">Transcription</keyword>
<evidence type="ECO:0000256" key="15">
    <source>
        <dbReference type="ARBA" id="ARBA00023258"/>
    </source>
</evidence>
<protein>
    <recommendedName>
        <fullName evidence="18 19">Protein E7</fullName>
    </recommendedName>
</protein>
<keyword evidence="10 18" id="KW-0805">Transcription regulation</keyword>
<comment type="similarity">
    <text evidence="18 19">Belongs to the papillomaviridae E7 protein family.</text>
</comment>
<evidence type="ECO:0000256" key="14">
    <source>
        <dbReference type="ARBA" id="ARBA00023200"/>
    </source>
</evidence>
<dbReference type="GO" id="GO:0008270">
    <property type="term" value="F:zinc ion binding"/>
    <property type="evidence" value="ECO:0007669"/>
    <property type="project" value="UniProtKB-KW"/>
</dbReference>
<evidence type="ECO:0000256" key="18">
    <source>
        <dbReference type="HAMAP-Rule" id="MF_04004"/>
    </source>
</evidence>
<evidence type="ECO:0000256" key="1">
    <source>
        <dbReference type="ARBA" id="ARBA00022504"/>
    </source>
</evidence>
<dbReference type="GO" id="GO:0006351">
    <property type="term" value="P:DNA-templated transcription"/>
    <property type="evidence" value="ECO:0007669"/>
    <property type="project" value="UniProtKB-UniRule"/>
</dbReference>
<evidence type="ECO:0000256" key="11">
    <source>
        <dbReference type="ARBA" id="ARBA00023125"/>
    </source>
</evidence>
<keyword evidence="4 18" id="KW-0945">Host-virus interaction</keyword>
<keyword evidence="15" id="KW-0922">Interferon antiviral system evasion</keyword>
<dbReference type="GO" id="GO:0003700">
    <property type="term" value="F:DNA-binding transcription factor activity"/>
    <property type="evidence" value="ECO:0007669"/>
    <property type="project" value="UniProtKB-UniRule"/>
</dbReference>
<dbReference type="HAMAP" id="MF_04004">
    <property type="entry name" value="PPV_E7"/>
    <property type="match status" value="1"/>
</dbReference>
<evidence type="ECO:0000313" key="20">
    <source>
        <dbReference type="EMBL" id="AYA94547.1"/>
    </source>
</evidence>
<comment type="caution">
    <text evidence="18">Lacks conserved residue(s) required for the propagation of feature annotation.</text>
</comment>
<keyword evidence="16 18" id="KW-0899">Viral immunoevasion</keyword>
<evidence type="ECO:0000256" key="4">
    <source>
        <dbReference type="ARBA" id="ARBA00022581"/>
    </source>
</evidence>
<dbReference type="InterPro" id="IPR000148">
    <property type="entry name" value="Papilloma_E7"/>
</dbReference>
<keyword evidence="3 18" id="KW-1048">Host nucleus</keyword>
<keyword evidence="1 18" id="KW-1121">Modulation of host cell cycle by virus</keyword>
<comment type="subunit">
    <text evidence="18">Homodimer. Homooligomer. Interacts with host RB1; this interaction induces dissociation of RB1-E2F1 complex thereby disrupting RB1 activity. Interacts with host EP300; this interaction represses EP300 transcriptional activity. Interacts with protein E2; this interaction inhibits E7 oncogenic activity. Interacts with host TMEM173/STING; this interaction impairs the ability of TMEM173/STING to sense cytosolic DNA and promote the production of type I interferon (IFN-alpha and IFN-beta).</text>
</comment>
<organism evidence="20">
    <name type="scientific">Human papillomavirus</name>
    <dbReference type="NCBI Taxonomy" id="10566"/>
    <lineage>
        <taxon>Viruses</taxon>
        <taxon>Monodnaviria</taxon>
        <taxon>Shotokuvirae</taxon>
        <taxon>Cossaviricota</taxon>
        <taxon>Papovaviricetes</taxon>
        <taxon>Zurhausenvirales</taxon>
        <taxon>Papillomaviridae</taxon>
    </lineage>
</organism>
<evidence type="ECO:0000256" key="19">
    <source>
        <dbReference type="PIRNR" id="PIRNR003407"/>
    </source>
</evidence>
<evidence type="ECO:0000256" key="10">
    <source>
        <dbReference type="ARBA" id="ARBA00023015"/>
    </source>
</evidence>
<evidence type="ECO:0000256" key="9">
    <source>
        <dbReference type="ARBA" id="ARBA00022833"/>
    </source>
</evidence>
<keyword evidence="7 18" id="KW-0863">Zinc-finger</keyword>
<comment type="subcellular location">
    <subcellularLocation>
        <location evidence="18">Host cytoplasm</location>
    </subcellularLocation>
    <subcellularLocation>
        <location evidence="18">Host nucleus</location>
    </subcellularLocation>
    <text evidence="18">Predominantly found in the host nucleus.</text>
</comment>
<dbReference type="GO" id="GO:0052170">
    <property type="term" value="P:symbiont-mediated suppression of host innate immune response"/>
    <property type="evidence" value="ECO:0007669"/>
    <property type="project" value="UniProtKB-KW"/>
</dbReference>
<dbReference type="PIRSF" id="PIRSF003407">
    <property type="entry name" value="Papvi_E7"/>
    <property type="match status" value="1"/>
</dbReference>
<keyword evidence="2 18" id="KW-0244">Early protein</keyword>
<dbReference type="SUPFAM" id="SSF161234">
    <property type="entry name" value="E7 C-terminal domain-like"/>
    <property type="match status" value="1"/>
</dbReference>
<dbReference type="GO" id="GO:0039645">
    <property type="term" value="P:symbiont-mediated perturbation of host cell cycle G1/S transition checkpoint"/>
    <property type="evidence" value="ECO:0007669"/>
    <property type="project" value="UniProtKB-UniRule"/>
</dbReference>
<comment type="function">
    <text evidence="19">E7 protein has both transforming and trans-activating activities.</text>
</comment>
<accession>A0A385PKG9</accession>
<dbReference type="GO" id="GO:0030430">
    <property type="term" value="C:host cell cytoplasm"/>
    <property type="evidence" value="ECO:0007669"/>
    <property type="project" value="UniProtKB-SubCell"/>
</dbReference>
<keyword evidence="14 18" id="KW-1035">Host cytoplasm</keyword>
<proteinExistence type="inferred from homology"/>
<keyword evidence="12 18" id="KW-0010">Activator</keyword>
<feature type="zinc finger region" evidence="18">
    <location>
        <begin position="46"/>
        <end position="82"/>
    </location>
</feature>
<dbReference type="Pfam" id="PF00527">
    <property type="entry name" value="E7"/>
    <property type="match status" value="1"/>
</dbReference>
<evidence type="ECO:0000256" key="16">
    <source>
        <dbReference type="ARBA" id="ARBA00023280"/>
    </source>
</evidence>
<evidence type="ECO:0000256" key="3">
    <source>
        <dbReference type="ARBA" id="ARBA00022562"/>
    </source>
</evidence>
<evidence type="ECO:0000256" key="8">
    <source>
        <dbReference type="ARBA" id="ARBA00022830"/>
    </source>
</evidence>
<sequence length="93" mass="10157">MRGEIATIPDIVLEALVLPANIICDESLSLDEQPEEEQSYKIDTLCHCCGVRLRVCVVASDSAIRGLQTLLLGELHLICPNCARAHCHHGGKH</sequence>
<keyword evidence="17 18" id="KW-1078">G1/S host cell cycle checkpoint dysregulation by virus</keyword>
<evidence type="ECO:0000256" key="12">
    <source>
        <dbReference type="ARBA" id="ARBA00023159"/>
    </source>
</evidence>
<evidence type="ECO:0000256" key="5">
    <source>
        <dbReference type="ARBA" id="ARBA00022632"/>
    </source>
</evidence>
<keyword evidence="8 18" id="KW-1114">Inhibition of host interferon signaling pathway by virus</keyword>
<keyword evidence="9 18" id="KW-0862">Zinc</keyword>
<dbReference type="GO" id="GO:0042025">
    <property type="term" value="C:host cell nucleus"/>
    <property type="evidence" value="ECO:0007669"/>
    <property type="project" value="UniProtKB-SubCell"/>
</dbReference>
<dbReference type="Gene3D" id="3.30.160.330">
    <property type="match status" value="1"/>
</dbReference>
<comment type="function">
    <text evidence="18">Plays a role in viral genome replication by driving entry of quiescent cells into the cell cycle. Stimulation of progression from G1 to S phase allows the virus to efficiently use the cellular DNA replicating machinery to achieve viral genome replication. E7 protein has both transforming and trans-activating activities. Induces the disassembly of the E2F1 transcription factor from RB1, with subsequent transcriptional activation of E2F1-regulated S-phase genes. Interferes with host histone deacetylation mediated by HDAC1 and HDAC2, leading to transcription activation. Plays also a role in the inhibition of both antiviral and antiproliferative functions of host interferon alpha. Interaction with host TMEM173/STING impairs the ability of TMEM173/STING to sense cytosolic DNA and promote the production of type I interferon (IFN-alpha and IFN-beta).</text>
</comment>